<reference evidence="1" key="1">
    <citation type="submission" date="2024-08" db="EMBL/GenBank/DDBJ databases">
        <title>Whole genome sequence of Tenacibaculum sp. strain pbs-1 associated with black-spot shell disease in Akoya pearl oysters.</title>
        <authorList>
            <person name="Sakatoku A."/>
            <person name="Suzuki T."/>
            <person name="Hatano K."/>
            <person name="Seki M."/>
            <person name="Tanaka D."/>
            <person name="Nakamura S."/>
            <person name="Suzuki N."/>
            <person name="Isshiki T."/>
        </authorList>
    </citation>
    <scope>NUCLEOTIDE SEQUENCE</scope>
    <source>
        <strain evidence="1">Pbs-1</strain>
    </source>
</reference>
<dbReference type="AlphaFoldDB" id="A0AB33KYK4"/>
<gene>
    <name evidence="1" type="ORF">Pbs1_10430</name>
</gene>
<proteinExistence type="predicted"/>
<dbReference type="EMBL" id="AP035888">
    <property type="protein sequence ID" value="BFP67700.1"/>
    <property type="molecule type" value="Genomic_DNA"/>
</dbReference>
<accession>A0AB33KYK4</accession>
<organism evidence="1">
    <name type="scientific">Tenacibaculum sp. Pbs-1</name>
    <dbReference type="NCBI Taxonomy" id="3238748"/>
    <lineage>
        <taxon>Bacteria</taxon>
        <taxon>Pseudomonadati</taxon>
        <taxon>Bacteroidota</taxon>
        <taxon>Flavobacteriia</taxon>
        <taxon>Flavobacteriales</taxon>
        <taxon>Flavobacteriaceae</taxon>
        <taxon>Tenacibaculum</taxon>
    </lineage>
</organism>
<sequence length="357" mass="41342">MFFNKKIKTTLTEFLTEIKSGNENILGILGLKESSFNNVSYDQILENPADIASGVIGVKTKFNTKAFDLFDNILLKEIDNGDLKHIFYTTTRDFNKINSIAETIYSVLETGYFDAEVPSSFKDKEKLRNFTKGIFGQDEEIMNLWLIDNITVLLQYRSQPMFEFSLFVTKNKEKDIDRKSRIKGNITELLKTDIDSIFLEQEDSKTENIEDDGTISFVRYYYELTPTELNVFDQLEIQQGGNEKDHTFHKGTNLTFTSSKDIPLTDMVEIAEKLIKMYGADNGGTEELEIHELDLLEERKNWTGRSWGFNEVHGIYDVDNPNEQSTYSVWLSYDEYGFGFTLSIIGYHYLREYFVAE</sequence>
<protein>
    <recommendedName>
        <fullName evidence="2">DUF4268 domain-containing protein</fullName>
    </recommendedName>
</protein>
<evidence type="ECO:0000313" key="1">
    <source>
        <dbReference type="EMBL" id="BFP67700.1"/>
    </source>
</evidence>
<evidence type="ECO:0008006" key="2">
    <source>
        <dbReference type="Google" id="ProtNLM"/>
    </source>
</evidence>
<name>A0AB33KYK4_9FLAO</name>